<feature type="domain" description="Alanine dehydrogenase/pyridine nucleotide transhydrogenase N-terminal" evidence="3">
    <location>
        <begin position="5"/>
        <end position="135"/>
    </location>
</feature>
<dbReference type="GO" id="GO:0047126">
    <property type="term" value="F:N5-(carboxyethyl)ornithine synthase activity"/>
    <property type="evidence" value="ECO:0007669"/>
    <property type="project" value="InterPro"/>
</dbReference>
<evidence type="ECO:0000259" key="3">
    <source>
        <dbReference type="SMART" id="SM01003"/>
    </source>
</evidence>
<sequence>MKKMGFVKSEKENERRIALLPDDMDDLKDFADYLVFETGYGKEFGIDDKEYQANGAHTAAREEILRTCDIVCDPKVGDAEYLGELKEGRTLFGWVHPHVCEEVKTILLRKKFEVYAWEEMMEEGMQVFYKNNVLAGESAVRHACQCYGMLPAGKRAAVIGKGNAALGAVKALTQDGAEVIVYGRNQEEKLRMDIGEFDILVNAVLWDPKRKDHIIDKETLCHAKKEALLIDVSCDKAGAVETSHPTTYECPLYVEEGVVHYCVDHTPSIYYRTASSYISEQVKRFVRPLVTGEADRILESGCVIRGGHMLLKESCR</sequence>
<dbReference type="GO" id="GO:0006524">
    <property type="term" value="P:alanine catabolic process"/>
    <property type="evidence" value="ECO:0007669"/>
    <property type="project" value="TreeGrafter"/>
</dbReference>
<dbReference type="InterPro" id="IPR007698">
    <property type="entry name" value="AlaDH/PNT_NAD(H)-bd"/>
</dbReference>
<reference evidence="4 5" key="1">
    <citation type="submission" date="2018-08" db="EMBL/GenBank/DDBJ databases">
        <title>A genome reference for cultivated species of the human gut microbiota.</title>
        <authorList>
            <person name="Zou Y."/>
            <person name="Xue W."/>
            <person name="Luo G."/>
        </authorList>
    </citation>
    <scope>NUCLEOTIDE SEQUENCE [LARGE SCALE GENOMIC DNA]</scope>
    <source>
        <strain evidence="4 5">AF37-2AT</strain>
    </source>
</reference>
<gene>
    <name evidence="4" type="ORF">DW016_11435</name>
</gene>
<protein>
    <submittedName>
        <fullName evidence="4">Uncharacterized protein</fullName>
    </submittedName>
</protein>
<evidence type="ECO:0000256" key="1">
    <source>
        <dbReference type="ARBA" id="ARBA00023002"/>
    </source>
</evidence>
<keyword evidence="5" id="KW-1185">Reference proteome</keyword>
<evidence type="ECO:0000313" key="4">
    <source>
        <dbReference type="EMBL" id="RGE86095.1"/>
    </source>
</evidence>
<accession>A0A3E3K0G6</accession>
<dbReference type="CDD" id="cd12181">
    <property type="entry name" value="ceo_syn"/>
    <property type="match status" value="1"/>
</dbReference>
<dbReference type="SMART" id="SM01002">
    <property type="entry name" value="AlaDh_PNT_C"/>
    <property type="match status" value="1"/>
</dbReference>
<dbReference type="InterPro" id="IPR046951">
    <property type="entry name" value="CEOS"/>
</dbReference>
<dbReference type="SUPFAM" id="SSF51735">
    <property type="entry name" value="NAD(P)-binding Rossmann-fold domains"/>
    <property type="match status" value="1"/>
</dbReference>
<dbReference type="GO" id="GO:0000286">
    <property type="term" value="F:alanine dehydrogenase activity"/>
    <property type="evidence" value="ECO:0007669"/>
    <property type="project" value="TreeGrafter"/>
</dbReference>
<dbReference type="Gene3D" id="3.40.50.720">
    <property type="entry name" value="NAD(P)-binding Rossmann-like Domain"/>
    <property type="match status" value="2"/>
</dbReference>
<evidence type="ECO:0000313" key="5">
    <source>
        <dbReference type="Proteomes" id="UP000261080"/>
    </source>
</evidence>
<dbReference type="InterPro" id="IPR007886">
    <property type="entry name" value="AlaDH/PNT_N"/>
</dbReference>
<dbReference type="Pfam" id="PF01262">
    <property type="entry name" value="AlaDh_PNT_C"/>
    <property type="match status" value="1"/>
</dbReference>
<dbReference type="PANTHER" id="PTHR42795">
    <property type="entry name" value="ALANINE DEHYDROGENASE"/>
    <property type="match status" value="1"/>
</dbReference>
<feature type="domain" description="Alanine dehydrogenase/pyridine nucleotide transhydrogenase NAD(H)-binding" evidence="2">
    <location>
        <begin position="140"/>
        <end position="262"/>
    </location>
</feature>
<dbReference type="OrthoDB" id="9804592at2"/>
<dbReference type="SMART" id="SM01003">
    <property type="entry name" value="AlaDh_PNT_N"/>
    <property type="match status" value="1"/>
</dbReference>
<evidence type="ECO:0000259" key="2">
    <source>
        <dbReference type="SMART" id="SM01002"/>
    </source>
</evidence>
<name>A0A3E3K0G6_9FIRM</name>
<dbReference type="PANTHER" id="PTHR42795:SF1">
    <property type="entry name" value="ALANINE DEHYDROGENASE"/>
    <property type="match status" value="1"/>
</dbReference>
<proteinExistence type="predicted"/>
<dbReference type="RefSeq" id="WP_048621155.1">
    <property type="nucleotide sequence ID" value="NZ_BAABYU010000001.1"/>
</dbReference>
<keyword evidence="1" id="KW-0560">Oxidoreductase</keyword>
<dbReference type="GO" id="GO:0005886">
    <property type="term" value="C:plasma membrane"/>
    <property type="evidence" value="ECO:0007669"/>
    <property type="project" value="TreeGrafter"/>
</dbReference>
<dbReference type="SUPFAM" id="SSF52283">
    <property type="entry name" value="Formate/glycerate dehydrogenase catalytic domain-like"/>
    <property type="match status" value="1"/>
</dbReference>
<dbReference type="AlphaFoldDB" id="A0A3E3K0G6"/>
<dbReference type="InterPro" id="IPR036291">
    <property type="entry name" value="NAD(P)-bd_dom_sf"/>
</dbReference>
<dbReference type="Proteomes" id="UP000261080">
    <property type="component" value="Unassembled WGS sequence"/>
</dbReference>
<organism evidence="4 5">
    <name type="scientific">Sellimonas intestinalis</name>
    <dbReference type="NCBI Taxonomy" id="1653434"/>
    <lineage>
        <taxon>Bacteria</taxon>
        <taxon>Bacillati</taxon>
        <taxon>Bacillota</taxon>
        <taxon>Clostridia</taxon>
        <taxon>Lachnospirales</taxon>
        <taxon>Lachnospiraceae</taxon>
        <taxon>Sellimonas</taxon>
    </lineage>
</organism>
<comment type="caution">
    <text evidence="4">The sequence shown here is derived from an EMBL/GenBank/DDBJ whole genome shotgun (WGS) entry which is preliminary data.</text>
</comment>
<dbReference type="EMBL" id="QVLX01000006">
    <property type="protein sequence ID" value="RGE86095.1"/>
    <property type="molecule type" value="Genomic_DNA"/>
</dbReference>
<dbReference type="Pfam" id="PF05222">
    <property type="entry name" value="AlaDh_PNT_N"/>
    <property type="match status" value="1"/>
</dbReference>